<dbReference type="EMBL" id="REFR01000009">
    <property type="protein sequence ID" value="RMB12047.1"/>
    <property type="molecule type" value="Genomic_DNA"/>
</dbReference>
<gene>
    <name evidence="2" type="ORF">BXY39_0537</name>
</gene>
<feature type="transmembrane region" description="Helical" evidence="1">
    <location>
        <begin position="26"/>
        <end position="51"/>
    </location>
</feature>
<evidence type="ECO:0000256" key="1">
    <source>
        <dbReference type="SAM" id="Phobius"/>
    </source>
</evidence>
<feature type="transmembrane region" description="Helical" evidence="1">
    <location>
        <begin position="175"/>
        <end position="197"/>
    </location>
</feature>
<dbReference type="InParanoid" id="A0A3M0CSV8"/>
<dbReference type="OrthoDB" id="8759010at2"/>
<accession>A0A3M0CSV8</accession>
<keyword evidence="1" id="KW-0812">Transmembrane</keyword>
<feature type="transmembrane region" description="Helical" evidence="1">
    <location>
        <begin position="113"/>
        <end position="130"/>
    </location>
</feature>
<dbReference type="AlphaFoldDB" id="A0A3M0CSV8"/>
<proteinExistence type="predicted"/>
<feature type="transmembrane region" description="Helical" evidence="1">
    <location>
        <begin position="71"/>
        <end position="93"/>
    </location>
</feature>
<evidence type="ECO:0000313" key="2">
    <source>
        <dbReference type="EMBL" id="RMB12047.1"/>
    </source>
</evidence>
<keyword evidence="1" id="KW-0472">Membrane</keyword>
<dbReference type="Proteomes" id="UP000271227">
    <property type="component" value="Unassembled WGS sequence"/>
</dbReference>
<name>A0A3M0CSV8_9PROT</name>
<evidence type="ECO:0000313" key="3">
    <source>
        <dbReference type="Proteomes" id="UP000271227"/>
    </source>
</evidence>
<dbReference type="Pfam" id="PF10067">
    <property type="entry name" value="DUF2306"/>
    <property type="match status" value="1"/>
</dbReference>
<feature type="transmembrane region" description="Helical" evidence="1">
    <location>
        <begin position="217"/>
        <end position="233"/>
    </location>
</feature>
<protein>
    <submittedName>
        <fullName evidence="2">Putative membrane protein DUF2306</fullName>
    </submittedName>
</protein>
<keyword evidence="3" id="KW-1185">Reference proteome</keyword>
<organism evidence="2 3">
    <name type="scientific">Eilatimonas milleporae</name>
    <dbReference type="NCBI Taxonomy" id="911205"/>
    <lineage>
        <taxon>Bacteria</taxon>
        <taxon>Pseudomonadati</taxon>
        <taxon>Pseudomonadota</taxon>
        <taxon>Alphaproteobacteria</taxon>
        <taxon>Kordiimonadales</taxon>
        <taxon>Kordiimonadaceae</taxon>
        <taxon>Eilatimonas</taxon>
    </lineage>
</organism>
<feature type="transmembrane region" description="Helical" evidence="1">
    <location>
        <begin position="245"/>
        <end position="270"/>
    </location>
</feature>
<sequence>MTDTVLTARPAQAPVADRALRASAALWFLVAVFGQLFFAYYIMVFYGGTAMNGDWEAWARRLIHGIIEGDTLGNLAVILHLVLAFIITVGGPLQFVPQIRQSAPAFHRWNGRVYIVTAIVISLGALYMVWTRGILGGLANEIAISLNGLAIMICAGMTIRHALARDIATHYRWALRTFLMVSGVWFFRIGFGLWIFLNDGSAPGSNQTLTGPFDLSLAFGQTLVPLMVVELYFRARKRGNRLGKIAMATGIAVCAAGTGAGMFMAAHIFWLPNL</sequence>
<dbReference type="InterPro" id="IPR018750">
    <property type="entry name" value="DUF2306_membrane"/>
</dbReference>
<keyword evidence="1" id="KW-1133">Transmembrane helix</keyword>
<dbReference type="RefSeq" id="WP_121937263.1">
    <property type="nucleotide sequence ID" value="NZ_REFR01000009.1"/>
</dbReference>
<reference evidence="2 3" key="1">
    <citation type="submission" date="2018-10" db="EMBL/GenBank/DDBJ databases">
        <title>Genomic Encyclopedia of Archaeal and Bacterial Type Strains, Phase II (KMG-II): from individual species to whole genera.</title>
        <authorList>
            <person name="Goeker M."/>
        </authorList>
    </citation>
    <scope>NUCLEOTIDE SEQUENCE [LARGE SCALE GENOMIC DNA]</scope>
    <source>
        <strain evidence="2 3">DSM 25217</strain>
    </source>
</reference>
<feature type="transmembrane region" description="Helical" evidence="1">
    <location>
        <begin position="142"/>
        <end position="163"/>
    </location>
</feature>
<comment type="caution">
    <text evidence="2">The sequence shown here is derived from an EMBL/GenBank/DDBJ whole genome shotgun (WGS) entry which is preliminary data.</text>
</comment>